<accession>S2EI44</accession>
<dbReference type="AlphaFoldDB" id="S2EI44"/>
<dbReference type="Pfam" id="PF24434">
    <property type="entry name" value="DUF7557"/>
    <property type="match status" value="1"/>
</dbReference>
<evidence type="ECO:0000313" key="1">
    <source>
        <dbReference type="EMBL" id="EPA04432.1"/>
    </source>
</evidence>
<gene>
    <name evidence="1" type="ORF">BG20_I1830</name>
</gene>
<reference evidence="1 2" key="1">
    <citation type="journal article" date="2012" name="J. Bacteriol.">
        <title>Genome Sequence of "Candidatus Nitrosoarchaeum limnia" BG20, a Low-Salinity Ammonia-Oxidizing Archaeon from the San Francisco Bay Estuary.</title>
        <authorList>
            <person name="Mosier A.C."/>
            <person name="Allen E.E."/>
            <person name="Kim M."/>
            <person name="Ferriera S."/>
            <person name="Francis C.A."/>
        </authorList>
    </citation>
    <scope>NUCLEOTIDE SEQUENCE [LARGE SCALE GENOMIC DNA]</scope>
    <source>
        <strain evidence="1 2">BG20</strain>
    </source>
</reference>
<keyword evidence="2" id="KW-1185">Reference proteome</keyword>
<dbReference type="EMBL" id="AHJG01000299">
    <property type="protein sequence ID" value="EPA04432.1"/>
    <property type="molecule type" value="Genomic_DNA"/>
</dbReference>
<protein>
    <submittedName>
        <fullName evidence="1">Toxin-antitoxin system, antitoxin component, ribbon-helix-helix domain protein</fullName>
    </submittedName>
</protein>
<dbReference type="InterPro" id="IPR055979">
    <property type="entry name" value="DUF7557"/>
</dbReference>
<name>S2EI44_9ARCH</name>
<comment type="caution">
    <text evidence="1">The sequence shown here is derived from an EMBL/GenBank/DDBJ whole genome shotgun (WGS) entry which is preliminary data.</text>
</comment>
<evidence type="ECO:0000313" key="2">
    <source>
        <dbReference type="Proteomes" id="UP000014065"/>
    </source>
</evidence>
<organism evidence="1 2">
    <name type="scientific">Candidatus Nitrosarchaeum limnium BG20</name>
    <dbReference type="NCBI Taxonomy" id="859192"/>
    <lineage>
        <taxon>Archaea</taxon>
        <taxon>Nitrososphaerota</taxon>
        <taxon>Nitrososphaeria</taxon>
        <taxon>Nitrosopumilales</taxon>
        <taxon>Nitrosopumilaceae</taxon>
        <taxon>Nitrosarchaeum</taxon>
    </lineage>
</organism>
<dbReference type="RefSeq" id="WP_157999295.1">
    <property type="nucleotide sequence ID" value="NZ_AHJG01000299.1"/>
</dbReference>
<proteinExistence type="predicted"/>
<sequence>MYRKTLHEKRTTIVLQKQTRDRLASLAKKDQTFDEVVRLLIEEKEGKVESNP</sequence>
<dbReference type="Proteomes" id="UP000014065">
    <property type="component" value="Unassembled WGS sequence"/>
</dbReference>